<dbReference type="Proteomes" id="UP000733611">
    <property type="component" value="Unassembled WGS sequence"/>
</dbReference>
<dbReference type="SUPFAM" id="SSF51556">
    <property type="entry name" value="Metallo-dependent hydrolases"/>
    <property type="match status" value="1"/>
</dbReference>
<dbReference type="Gene3D" id="3.20.20.140">
    <property type="entry name" value="Metal-dependent hydrolases"/>
    <property type="match status" value="1"/>
</dbReference>
<evidence type="ECO:0000313" key="1">
    <source>
        <dbReference type="EMBL" id="MBU3843548.1"/>
    </source>
</evidence>
<dbReference type="PANTHER" id="PTHR46124">
    <property type="entry name" value="D-AMINOACYL-TRNA DEACYLASE"/>
    <property type="match status" value="1"/>
</dbReference>
<reference evidence="1" key="1">
    <citation type="journal article" date="2021" name="PeerJ">
        <title>Extensive microbial diversity within the chicken gut microbiome revealed by metagenomics and culture.</title>
        <authorList>
            <person name="Gilroy R."/>
            <person name="Ravi A."/>
            <person name="Getino M."/>
            <person name="Pursley I."/>
            <person name="Horton D.L."/>
            <person name="Alikhan N.F."/>
            <person name="Baker D."/>
            <person name="Gharbi K."/>
            <person name="Hall N."/>
            <person name="Watson M."/>
            <person name="Adriaenssens E.M."/>
            <person name="Foster-Nyarko E."/>
            <person name="Jarju S."/>
            <person name="Secka A."/>
            <person name="Antonio M."/>
            <person name="Oren A."/>
            <person name="Chaudhuri R.R."/>
            <person name="La Ragione R."/>
            <person name="Hildebrand F."/>
            <person name="Pallen M.J."/>
        </authorList>
    </citation>
    <scope>NUCLEOTIDE SEQUENCE</scope>
    <source>
        <strain evidence="1">378</strain>
    </source>
</reference>
<reference evidence="1" key="2">
    <citation type="submission" date="2021-04" db="EMBL/GenBank/DDBJ databases">
        <authorList>
            <person name="Gilroy R."/>
        </authorList>
    </citation>
    <scope>NUCLEOTIDE SEQUENCE</scope>
    <source>
        <strain evidence="1">378</strain>
    </source>
</reference>
<proteinExistence type="predicted"/>
<dbReference type="GO" id="GO:0005829">
    <property type="term" value="C:cytosol"/>
    <property type="evidence" value="ECO:0007669"/>
    <property type="project" value="TreeGrafter"/>
</dbReference>
<evidence type="ECO:0000313" key="2">
    <source>
        <dbReference type="Proteomes" id="UP000733611"/>
    </source>
</evidence>
<dbReference type="PANTHER" id="PTHR46124:SF3">
    <property type="entry name" value="HYDROLASE"/>
    <property type="match status" value="1"/>
</dbReference>
<dbReference type="GO" id="GO:0016788">
    <property type="term" value="F:hydrolase activity, acting on ester bonds"/>
    <property type="evidence" value="ECO:0007669"/>
    <property type="project" value="InterPro"/>
</dbReference>
<gene>
    <name evidence="1" type="ORF">H9847_01555</name>
</gene>
<dbReference type="Pfam" id="PF01026">
    <property type="entry name" value="TatD_DNase"/>
    <property type="match status" value="1"/>
</dbReference>
<protein>
    <submittedName>
        <fullName evidence="1">TatD family hydrolase</fullName>
    </submittedName>
</protein>
<dbReference type="InterPro" id="IPR032466">
    <property type="entry name" value="Metal_Hydrolase"/>
</dbReference>
<dbReference type="InterPro" id="IPR001130">
    <property type="entry name" value="TatD-like"/>
</dbReference>
<comment type="caution">
    <text evidence="1">The sequence shown here is derived from an EMBL/GenBank/DDBJ whole genome shotgun (WGS) entry which is preliminary data.</text>
</comment>
<dbReference type="EMBL" id="JAHLFE010000029">
    <property type="protein sequence ID" value="MBU3843548.1"/>
    <property type="molecule type" value="Genomic_DNA"/>
</dbReference>
<name>A0A948TEZ2_9GAMM</name>
<keyword evidence="1" id="KW-0378">Hydrolase</keyword>
<dbReference type="AlphaFoldDB" id="A0A948TEZ2"/>
<accession>A0A948TEZ2</accession>
<sequence length="341" mass="36700">MWPQRTTTSLEADKAADASFWSASPRLAASDIAAAIAAACPQLPAAVCAQSAVLIHALWPEFTLAWLQGDTVQERLFSFVRAKAAGVSDFCLQSTCCLDFLVTALTLNSLVARDGMSTKRSAASAVVATTTEGVQSAAVLAAADVGAELAALASRCQLYTGIHPLFIVADAKEQEQELRWWNESIVGNAAAWGYAGIGEIGLDARKSAPDLQYQLRLLEQILESTVALQLPYSFHCVHAHNELLRLLKRFSRSHYGLRGTIHGFNQNAFIAAQYVELGFSLGLGPEILREHNAPKFKQLVAAVPASALVVETDYSGDRGNGYEGTILAAVMGKLEAWQHQQ</sequence>
<organism evidence="1 2">
    <name type="scientific">Candidatus Anaerobiospirillum pullicola</name>
    <dbReference type="NCBI Taxonomy" id="2838451"/>
    <lineage>
        <taxon>Bacteria</taxon>
        <taxon>Pseudomonadati</taxon>
        <taxon>Pseudomonadota</taxon>
        <taxon>Gammaproteobacteria</taxon>
        <taxon>Aeromonadales</taxon>
        <taxon>Succinivibrionaceae</taxon>
        <taxon>Anaerobiospirillum</taxon>
    </lineage>
</organism>